<dbReference type="InParanoid" id="A8PYD3"/>
<evidence type="ECO:0000313" key="3">
    <source>
        <dbReference type="EMBL" id="EDP44243.1"/>
    </source>
</evidence>
<evidence type="ECO:0000256" key="1">
    <source>
        <dbReference type="SAM" id="MobiDB-lite"/>
    </source>
</evidence>
<dbReference type="GeneID" id="5855764"/>
<protein>
    <submittedName>
        <fullName evidence="3">Uncharacterized protein</fullName>
    </submittedName>
</protein>
<dbReference type="VEuPathDB" id="FungiDB:MGL_1640"/>
<reference evidence="3 4" key="1">
    <citation type="journal article" date="2007" name="Proc. Natl. Acad. Sci. U.S.A.">
        <title>Dandruff-associated Malassezia genomes reveal convergent and divergent virulence traits shared with plant and human fungal pathogens.</title>
        <authorList>
            <person name="Xu J."/>
            <person name="Saunders C.W."/>
            <person name="Hu P."/>
            <person name="Grant R.A."/>
            <person name="Boekhout T."/>
            <person name="Kuramae E.E."/>
            <person name="Kronstad J.W."/>
            <person name="Deangelis Y.M."/>
            <person name="Reeder N.L."/>
            <person name="Johnstone K.R."/>
            <person name="Leland M."/>
            <person name="Fieno A.M."/>
            <person name="Begley W.M."/>
            <person name="Sun Y."/>
            <person name="Lacey M.P."/>
            <person name="Chaudhary T."/>
            <person name="Keough T."/>
            <person name="Chu L."/>
            <person name="Sears R."/>
            <person name="Yuan B."/>
            <person name="Dawson T.L.Jr."/>
        </authorList>
    </citation>
    <scope>NUCLEOTIDE SEQUENCE [LARGE SCALE GENOMIC DNA]</scope>
    <source>
        <strain evidence="4">ATCC MYA-4612 / CBS 7966</strain>
    </source>
</reference>
<accession>A8PYD3</accession>
<dbReference type="RefSeq" id="XP_001731457.1">
    <property type="nucleotide sequence ID" value="XM_001731405.1"/>
</dbReference>
<organism evidence="3 4">
    <name type="scientific">Malassezia globosa (strain ATCC MYA-4612 / CBS 7966)</name>
    <name type="common">Dandruff-associated fungus</name>
    <dbReference type="NCBI Taxonomy" id="425265"/>
    <lineage>
        <taxon>Eukaryota</taxon>
        <taxon>Fungi</taxon>
        <taxon>Dikarya</taxon>
        <taxon>Basidiomycota</taxon>
        <taxon>Ustilaginomycotina</taxon>
        <taxon>Malasseziomycetes</taxon>
        <taxon>Malasseziales</taxon>
        <taxon>Malasseziaceae</taxon>
        <taxon>Malassezia</taxon>
    </lineage>
</organism>
<keyword evidence="2" id="KW-0812">Transmembrane</keyword>
<feature type="region of interest" description="Disordered" evidence="1">
    <location>
        <begin position="355"/>
        <end position="378"/>
    </location>
</feature>
<dbReference type="OMA" id="MRAENDE"/>
<evidence type="ECO:0000256" key="2">
    <source>
        <dbReference type="SAM" id="Phobius"/>
    </source>
</evidence>
<proteinExistence type="predicted"/>
<feature type="compositionally biased region" description="Basic and acidic residues" evidence="1">
    <location>
        <begin position="361"/>
        <end position="378"/>
    </location>
</feature>
<feature type="transmembrane region" description="Helical" evidence="2">
    <location>
        <begin position="579"/>
        <end position="602"/>
    </location>
</feature>
<dbReference type="EMBL" id="AAYY01000004">
    <property type="protein sequence ID" value="EDP44243.1"/>
    <property type="molecule type" value="Genomic_DNA"/>
</dbReference>
<dbReference type="Proteomes" id="UP000008837">
    <property type="component" value="Unassembled WGS sequence"/>
</dbReference>
<keyword evidence="2" id="KW-0472">Membrane</keyword>
<sequence length="684" mass="75356">MRHLVQAIELLRTLFQPASPWITRLDQAFESASNSVAGMAMLPSTTGAGSVNTAADAAAVSASDKQRRRIAIVGAPSHFMDTLLAEPLDSTITCALETYPRHAHTHIQYGPGGWTADGAWTLPLSWLHGIELFECRDRVDDPDTYTELLACDAVFLVVRASALTSKNASAQKILDLAHILAFKPHTTLLVDCDVDHAYGQQASLQWSLGAQAVCEAVPPRLLERLAAQQADVWHPAPEHGARGILSVQGVHFVSSTLAHHARSILPDQGLPEFARIFRASRFAALYPLFAKAYAPQTRIEYVAQLALHAATEADVAEKERLDAGAGWASILQANAEHDIRITKARLDLASDVSQPVSRQSSVRERRGDQSAKTRSRQADARALVATTLQMQFPWWRLLWRMDEMRLALTYAVGRSFGVQEETRLAYEAGRLRGDSSRQTHTAHVALDDLRARNTSVRERLACADQPSLDTAMLRNALASYDERHMGALLHAQCLSEPLLRRREQLLARNGPVDRLVSQSQKTVGTTYIGLGASYTTSALGALAHASPTLWMDEFATPMSEALATSSWIPSIDIPSWSSLIAMTPTTAGGVALLASAAAAYYLQGRWTKLKRRFWHDWDRAVEAAEREQTECIDTVLRTQVYGAPLHAAKALREQVDARRSQLDVRIQTLREIRGLMDNVPRSQT</sequence>
<evidence type="ECO:0000313" key="4">
    <source>
        <dbReference type="Proteomes" id="UP000008837"/>
    </source>
</evidence>
<name>A8PYD3_MALGO</name>
<dbReference type="PANTHER" id="PTHR38644:SF1">
    <property type="entry name" value="EXPRESSED PROTEIN"/>
    <property type="match status" value="1"/>
</dbReference>
<dbReference type="STRING" id="425265.A8PYD3"/>
<dbReference type="PANTHER" id="PTHR38644">
    <property type="entry name" value="EXPRESSED PROTEIN"/>
    <property type="match status" value="1"/>
</dbReference>
<comment type="caution">
    <text evidence="3">The sequence shown here is derived from an EMBL/GenBank/DDBJ whole genome shotgun (WGS) entry which is preliminary data.</text>
</comment>
<gene>
    <name evidence="3" type="ORF">MGL_1640</name>
</gene>
<keyword evidence="4" id="KW-1185">Reference proteome</keyword>
<dbReference type="KEGG" id="mgl:MGL_1640"/>
<dbReference type="AlphaFoldDB" id="A8PYD3"/>
<keyword evidence="2" id="KW-1133">Transmembrane helix</keyword>
<dbReference type="OrthoDB" id="5319015at2759"/>